<feature type="compositionally biased region" description="Basic and acidic residues" evidence="1">
    <location>
        <begin position="101"/>
        <end position="122"/>
    </location>
</feature>
<reference evidence="2 3" key="1">
    <citation type="journal article" date="2012" name="BMC Genomics">
        <title>Sequencing the genome of Marssonina brunnea reveals fungus-poplar co-evolution.</title>
        <authorList>
            <person name="Zhu S."/>
            <person name="Cao Y.-Z."/>
            <person name="Jiang C."/>
            <person name="Tan B.-Y."/>
            <person name="Wang Z."/>
            <person name="Feng S."/>
            <person name="Zhang L."/>
            <person name="Su X.-H."/>
            <person name="Brejova B."/>
            <person name="Vinar T."/>
            <person name="Xu M."/>
            <person name="Wang M.-X."/>
            <person name="Zhang S.-G."/>
            <person name="Huang M.-R."/>
            <person name="Wu R."/>
            <person name="Zhou Y."/>
        </authorList>
    </citation>
    <scope>NUCLEOTIDE SEQUENCE [LARGE SCALE GENOMIC DNA]</scope>
    <source>
        <strain evidence="2 3">MB_m1</strain>
    </source>
</reference>
<dbReference type="AlphaFoldDB" id="K1Y0N6"/>
<feature type="compositionally biased region" description="Polar residues" evidence="1">
    <location>
        <begin position="756"/>
        <end position="767"/>
    </location>
</feature>
<organism evidence="2 3">
    <name type="scientific">Marssonina brunnea f. sp. multigermtubi (strain MB_m1)</name>
    <name type="common">Marssonina leaf spot fungus</name>
    <dbReference type="NCBI Taxonomy" id="1072389"/>
    <lineage>
        <taxon>Eukaryota</taxon>
        <taxon>Fungi</taxon>
        <taxon>Dikarya</taxon>
        <taxon>Ascomycota</taxon>
        <taxon>Pezizomycotina</taxon>
        <taxon>Leotiomycetes</taxon>
        <taxon>Helotiales</taxon>
        <taxon>Drepanopezizaceae</taxon>
        <taxon>Drepanopeziza</taxon>
    </lineage>
</organism>
<dbReference type="OMA" id="SAWSPRN"/>
<feature type="compositionally biased region" description="Basic and acidic residues" evidence="1">
    <location>
        <begin position="264"/>
        <end position="276"/>
    </location>
</feature>
<evidence type="ECO:0000256" key="1">
    <source>
        <dbReference type="SAM" id="MobiDB-lite"/>
    </source>
</evidence>
<dbReference type="Proteomes" id="UP000006753">
    <property type="component" value="Unassembled WGS sequence"/>
</dbReference>
<feature type="region of interest" description="Disordered" evidence="1">
    <location>
        <begin position="150"/>
        <end position="191"/>
    </location>
</feature>
<dbReference type="HOGENOM" id="CLU_022892_0_0_1"/>
<accession>K1Y0N6</accession>
<dbReference type="KEGG" id="mbe:MBM_02891"/>
<dbReference type="GeneID" id="18758826"/>
<name>K1Y0N6_MARBU</name>
<evidence type="ECO:0000313" key="2">
    <source>
        <dbReference type="EMBL" id="EKD18649.1"/>
    </source>
</evidence>
<dbReference type="eggNOG" id="ENOG502RJ3U">
    <property type="taxonomic scope" value="Eukaryota"/>
</dbReference>
<gene>
    <name evidence="2" type="ORF">MBM_02891</name>
</gene>
<dbReference type="InParanoid" id="K1Y0N6"/>
<sequence length="837" mass="92034">MSSSNSAIGALILVPIVIAVSAAFIAIKFSHVCKRLGRHLKNFWNESVPWSDTSKANRRRKLRRSNLRSTQLYADSWIDLESIDSREDYSTFVNQTRPPGRRFDEEDMASVKERSARVELRESAGGGQEQREITTPQPLRIIKRSQTVAHCAAPREAIRRSRGASAGSDESKGSPPQGVDRPLTVRKKRPGRATVVGVGAVLDEPAGQARKGSVVEDLLKQYSNLNEPEEDLEVTPKAQALANLRANSAGAFLKSELYQHKQDIEPTSHADRDNRHSLFTPKSTIRRPPRPPPSASPPKISERRPSKSKNFFLRAIGGRMSDDSKSVRRKESEVSKVALVRRLSRSRKPSCAESCTDSIISTDSGYSFEPGSLDTTDISVNSRLSSYMRGSPSYSSSDRAAGPDVFVLCPQIIITPEISSLDTGNCFLWVAIEITGTLQKADGCENRDSGGRLSNVHISDLWPYGRLHSMRIDLHPGRGCLVSEIIGDLHKTKIVRAGETQLILAKIRFSKFVPPTHIRESSSDGLIAQLENDLGDTLTPYLTVRLTYKHSAFPNIKGHATTAEGMSMHITRLQTEATAVIKRHNPLSAWSPRNSQTCQTINSPLEANPLINLAETYLPSESARDVIRKLASERTPIPLEKRFENAAGSSEETVKPFLNTSIAARIGIPELPSPLVQTASAKGTMAPPPLTGPFARLDSIRSTYTDERHSEDVDPARKVWSEMRRASRGGGRSRHPRGSISADHYFSVDEGCSPSQLSSFVDSPSNHPNRKGDSLNEIKEERSRIMDLALKNKRSVGQESLKSFVPSVVGKGKGAGGPLSSLGLSVGRTWGWNGNWW</sequence>
<feature type="region of interest" description="Disordered" evidence="1">
    <location>
        <begin position="756"/>
        <end position="778"/>
    </location>
</feature>
<proteinExistence type="predicted"/>
<dbReference type="EMBL" id="JH921432">
    <property type="protein sequence ID" value="EKD18649.1"/>
    <property type="molecule type" value="Genomic_DNA"/>
</dbReference>
<feature type="region of interest" description="Disordered" evidence="1">
    <location>
        <begin position="264"/>
        <end position="308"/>
    </location>
</feature>
<feature type="region of interest" description="Disordered" evidence="1">
    <location>
        <begin position="92"/>
        <end position="136"/>
    </location>
</feature>
<keyword evidence="3" id="KW-1185">Reference proteome</keyword>
<evidence type="ECO:0008006" key="4">
    <source>
        <dbReference type="Google" id="ProtNLM"/>
    </source>
</evidence>
<dbReference type="RefSeq" id="XP_007290780.1">
    <property type="nucleotide sequence ID" value="XM_007290718.1"/>
</dbReference>
<dbReference type="OrthoDB" id="5213862at2759"/>
<protein>
    <recommendedName>
        <fullName evidence="4">Ubiquitin-conjugating enzyme</fullName>
    </recommendedName>
</protein>
<evidence type="ECO:0000313" key="3">
    <source>
        <dbReference type="Proteomes" id="UP000006753"/>
    </source>
</evidence>